<accession>A0ABQ9KDD7</accession>
<feature type="domain" description="Uncharacterized GPI-anchored protein At5g19230-like" evidence="1">
    <location>
        <begin position="15"/>
        <end position="135"/>
    </location>
</feature>
<protein>
    <recommendedName>
        <fullName evidence="1">Uncharacterized GPI-anchored protein At5g19230-like domain-containing protein</fullName>
    </recommendedName>
</protein>
<name>A0ABQ9KDD7_HEVBR</name>
<dbReference type="InterPro" id="IPR045285">
    <property type="entry name" value="At5g19230-like"/>
</dbReference>
<evidence type="ECO:0000259" key="1">
    <source>
        <dbReference type="Pfam" id="PF25884"/>
    </source>
</evidence>
<dbReference type="EMBL" id="JARPOI010000025">
    <property type="protein sequence ID" value="KAJ9131468.1"/>
    <property type="molecule type" value="Genomic_DNA"/>
</dbReference>
<dbReference type="Proteomes" id="UP001174677">
    <property type="component" value="Unassembled WGS sequence"/>
</dbReference>
<evidence type="ECO:0000313" key="3">
    <source>
        <dbReference type="Proteomes" id="UP001174677"/>
    </source>
</evidence>
<gene>
    <name evidence="2" type="ORF">P3X46_035124</name>
</gene>
<evidence type="ECO:0000313" key="2">
    <source>
        <dbReference type="EMBL" id="KAJ9131468.1"/>
    </source>
</evidence>
<proteinExistence type="predicted"/>
<dbReference type="InterPro" id="IPR059083">
    <property type="entry name" value="At5g19230_dom"/>
</dbReference>
<comment type="caution">
    <text evidence="2">The sequence shown here is derived from an EMBL/GenBank/DDBJ whole genome shotgun (WGS) entry which is preliminary data.</text>
</comment>
<dbReference type="PANTHER" id="PTHR33976">
    <property type="entry name" value="OS07G0645000 PROTEIN"/>
    <property type="match status" value="1"/>
</dbReference>
<keyword evidence="3" id="KW-1185">Reference proteome</keyword>
<dbReference type="PANTHER" id="PTHR33976:SF2">
    <property type="entry name" value="GLYCOPROTEIN MEMBRANE GPI-ANCHORED"/>
    <property type="match status" value="1"/>
</dbReference>
<organism evidence="2 3">
    <name type="scientific">Hevea brasiliensis</name>
    <name type="common">Para rubber tree</name>
    <name type="synonym">Siphonia brasiliensis</name>
    <dbReference type="NCBI Taxonomy" id="3981"/>
    <lineage>
        <taxon>Eukaryota</taxon>
        <taxon>Viridiplantae</taxon>
        <taxon>Streptophyta</taxon>
        <taxon>Embryophyta</taxon>
        <taxon>Tracheophyta</taxon>
        <taxon>Spermatophyta</taxon>
        <taxon>Magnoliopsida</taxon>
        <taxon>eudicotyledons</taxon>
        <taxon>Gunneridae</taxon>
        <taxon>Pentapetalae</taxon>
        <taxon>rosids</taxon>
        <taxon>fabids</taxon>
        <taxon>Malpighiales</taxon>
        <taxon>Euphorbiaceae</taxon>
        <taxon>Crotonoideae</taxon>
        <taxon>Micrandreae</taxon>
        <taxon>Hevea</taxon>
    </lineage>
</organism>
<sequence length="185" mass="19611">MRMVAFISLHFAGEEDIVLQGLNSYRTSSGLPAFTNNEKASCLADKIAERVQEHQPCSASANSIQLANYPDLLQYCGINVAHISDGAVLPVCVPNLVPTLVLAGYTQTQYANYINDLKFTGAGIASEDDWMVVILSTSTPEGSFAAGGHSLISTTGGHFAGANSLVSKVDFGYCLVSFLLGMLVN</sequence>
<reference evidence="2 3" key="1">
    <citation type="journal article" date="2023" name="Plant Biotechnol. J.">
        <title>Chromosome-level wild Hevea brasiliensis genome provides new tools for genomic-assisted breeding and valuable loci to elevate rubber yield.</title>
        <authorList>
            <person name="Cheng H."/>
            <person name="Song X."/>
            <person name="Hu Y."/>
            <person name="Wu T."/>
            <person name="Yang Q."/>
            <person name="An Z."/>
            <person name="Feng S."/>
            <person name="Deng Z."/>
            <person name="Wu W."/>
            <person name="Zeng X."/>
            <person name="Tu M."/>
            <person name="Wang X."/>
            <person name="Huang H."/>
        </authorList>
    </citation>
    <scope>NUCLEOTIDE SEQUENCE [LARGE SCALE GENOMIC DNA]</scope>
    <source>
        <strain evidence="2">MT/VB/25A 57/8</strain>
    </source>
</reference>
<dbReference type="Pfam" id="PF25884">
    <property type="entry name" value="At5g19230"/>
    <property type="match status" value="1"/>
</dbReference>